<dbReference type="SUPFAM" id="SSF53756">
    <property type="entry name" value="UDP-Glycosyltransferase/glycogen phosphorylase"/>
    <property type="match status" value="1"/>
</dbReference>
<accession>A0ABY5H3U6</accession>
<proteinExistence type="predicted"/>
<dbReference type="PANTHER" id="PTHR12526">
    <property type="entry name" value="GLYCOSYLTRANSFERASE"/>
    <property type="match status" value="1"/>
</dbReference>
<dbReference type="EMBL" id="CP073346">
    <property type="protein sequence ID" value="UTW06972.1"/>
    <property type="molecule type" value="Genomic_DNA"/>
</dbReference>
<gene>
    <name evidence="2" type="ORF">KDW96_17665</name>
</gene>
<dbReference type="CDD" id="cd03801">
    <property type="entry name" value="GT4_PimA-like"/>
    <property type="match status" value="1"/>
</dbReference>
<evidence type="ECO:0000313" key="2">
    <source>
        <dbReference type="EMBL" id="UTW06972.1"/>
    </source>
</evidence>
<dbReference type="Proteomes" id="UP001059672">
    <property type="component" value="Chromosome"/>
</dbReference>
<keyword evidence="3" id="KW-1185">Reference proteome</keyword>
<reference evidence="2" key="1">
    <citation type="submission" date="2021-04" db="EMBL/GenBank/DDBJ databases">
        <title>Oceanospirillales bacteria with DddD are important DMSP degraders in coastal seawater.</title>
        <authorList>
            <person name="Liu J."/>
        </authorList>
    </citation>
    <scope>NUCLEOTIDE SEQUENCE</scope>
    <source>
        <strain evidence="2">D13-4</strain>
    </source>
</reference>
<dbReference type="Gene3D" id="3.40.50.2000">
    <property type="entry name" value="Glycogen Phosphorylase B"/>
    <property type="match status" value="4"/>
</dbReference>
<sequence length="551" mass="59772">MRHAPNFALYYASDAYSTSKKMMGRQAAGQALLTGIARTWPRSQLHGLGVDGATGQNLLQLLHKQGFSGQLQWSSLPSLQAAADAGALYYPAPPDKDLAAARNLGNPAAFSLMGVAHSLSSLGAMDRLAELILPPFKPWDALICPSLAVKTYVTRLHEEMREYWRESIGATRFVEMQLPVIPLGVDVPAFAPRAAAREAARSELGLGAEDLVLLFAGRLAFHAKANPVSLYQALEKLAGQRSVVCIEAGVFANPGMKHSYLTTQQALAPSVRFLWIDGHQPASYRPAWQAADIFVSLADNIQESFGLTPLEAMAAGLPVVVSDWDGYKDTVRDGIDGFRIPTVLPPAGAGADMALRHALSLDTYDRYIGHASLASVVEPQALAQALQLLADDPGLRVQMGAAGRARATAQYDWPVVLRRYAELAQELAGLRPQDIGEPPQPWPQRADPFHRFAHFSSRTLNGQWLIRARPDAAARLERLLSLPMTNYAFDSPLLSREALPALLATLDQDARQTVDSALANADVATQVGVRALMWLWKFDLLEVLVPATGRG</sequence>
<name>A0ABY5H3U6_9PSED</name>
<evidence type="ECO:0000259" key="1">
    <source>
        <dbReference type="Pfam" id="PF00534"/>
    </source>
</evidence>
<dbReference type="Pfam" id="PF00534">
    <property type="entry name" value="Glycos_transf_1"/>
    <property type="match status" value="1"/>
</dbReference>
<evidence type="ECO:0000313" key="3">
    <source>
        <dbReference type="Proteomes" id="UP001059672"/>
    </source>
</evidence>
<dbReference type="RefSeq" id="WP_255837538.1">
    <property type="nucleotide sequence ID" value="NZ_CP073346.1"/>
</dbReference>
<protein>
    <submittedName>
        <fullName evidence="2">Glycosyltransferase family 4 protein</fullName>
    </submittedName>
</protein>
<feature type="domain" description="Glycosyl transferase family 1" evidence="1">
    <location>
        <begin position="197"/>
        <end position="341"/>
    </location>
</feature>
<dbReference type="InterPro" id="IPR001296">
    <property type="entry name" value="Glyco_trans_1"/>
</dbReference>
<organism evidence="2 3">
    <name type="scientific">Pseudomonas benzenivorans</name>
    <dbReference type="NCBI Taxonomy" id="556533"/>
    <lineage>
        <taxon>Bacteria</taxon>
        <taxon>Pseudomonadati</taxon>
        <taxon>Pseudomonadota</taxon>
        <taxon>Gammaproteobacteria</taxon>
        <taxon>Pseudomonadales</taxon>
        <taxon>Pseudomonadaceae</taxon>
        <taxon>Pseudomonas</taxon>
    </lineage>
</organism>